<feature type="domain" description="GFO/IDH/MocA-like oxidoreductase" evidence="3">
    <location>
        <begin position="132"/>
        <end position="258"/>
    </location>
</feature>
<sequence length="331" mass="36940">MKNIRWGIIGCGDVTEVKSGPAFQKIEGSQLVAVMRRNGGKAKDYAERHGVPTWYDDADTLIHDPNVDAVYIATPPSSHADYAIKVLEAGKPVYVEKPMAMDYAECKRMIAASEKANLPLFVAYYRRRLPAFLKVEELLEAGAIGDVRFMTIELYQPAEEGEQDPQNWHWHILPEFSAGGRFVDMGCHQLDILDYLFGPIDAAQGIAQNQAKLYPAEDIVCANFRFQTGVLGTGMWCFTISEESRRDQIEIIGSRGRITFSAFQAAPVRLDTAETVEEYEFPWPEHVAQPLIETVVAELQGRGTCPSTAVSAARTTRIVDHVLADWRQTLS</sequence>
<dbReference type="Gene3D" id="3.40.50.720">
    <property type="entry name" value="NAD(P)-binding Rossmann-like Domain"/>
    <property type="match status" value="1"/>
</dbReference>
<dbReference type="PANTHER" id="PTHR43818">
    <property type="entry name" value="BCDNA.GH03377"/>
    <property type="match status" value="1"/>
</dbReference>
<dbReference type="GO" id="GO:0000166">
    <property type="term" value="F:nucleotide binding"/>
    <property type="evidence" value="ECO:0007669"/>
    <property type="project" value="InterPro"/>
</dbReference>
<evidence type="ECO:0000259" key="2">
    <source>
        <dbReference type="Pfam" id="PF01408"/>
    </source>
</evidence>
<gene>
    <name evidence="4" type="ORF">CSA56_13275</name>
</gene>
<protein>
    <submittedName>
        <fullName evidence="4">Oxidoreductase</fullName>
    </submittedName>
</protein>
<dbReference type="EMBL" id="PDSK01000104">
    <property type="protein sequence ID" value="PIE33021.1"/>
    <property type="molecule type" value="Genomic_DNA"/>
</dbReference>
<dbReference type="InterPro" id="IPR000683">
    <property type="entry name" value="Gfo/Idh/MocA-like_OxRdtase_N"/>
</dbReference>
<dbReference type="SUPFAM" id="SSF55347">
    <property type="entry name" value="Glyceraldehyde-3-phosphate dehydrogenase-like, C-terminal domain"/>
    <property type="match status" value="1"/>
</dbReference>
<keyword evidence="1" id="KW-0560">Oxidoreductase</keyword>
<dbReference type="Proteomes" id="UP000230821">
    <property type="component" value="Unassembled WGS sequence"/>
</dbReference>
<accession>A0A2G6KBH8</accession>
<evidence type="ECO:0000313" key="4">
    <source>
        <dbReference type="EMBL" id="PIE33021.1"/>
    </source>
</evidence>
<dbReference type="Pfam" id="PF01408">
    <property type="entry name" value="GFO_IDH_MocA"/>
    <property type="match status" value="1"/>
</dbReference>
<feature type="domain" description="Gfo/Idh/MocA-like oxidoreductase N-terminal" evidence="2">
    <location>
        <begin position="4"/>
        <end position="124"/>
    </location>
</feature>
<dbReference type="SUPFAM" id="SSF51735">
    <property type="entry name" value="NAD(P)-binding Rossmann-fold domains"/>
    <property type="match status" value="1"/>
</dbReference>
<proteinExistence type="predicted"/>
<evidence type="ECO:0000256" key="1">
    <source>
        <dbReference type="ARBA" id="ARBA00023002"/>
    </source>
</evidence>
<evidence type="ECO:0000259" key="3">
    <source>
        <dbReference type="Pfam" id="PF22725"/>
    </source>
</evidence>
<dbReference type="AlphaFoldDB" id="A0A2G6KBH8"/>
<reference evidence="4 5" key="1">
    <citation type="submission" date="2017-10" db="EMBL/GenBank/DDBJ databases">
        <title>Novel microbial diversity and functional potential in the marine mammal oral microbiome.</title>
        <authorList>
            <person name="Dudek N.K."/>
            <person name="Sun C.L."/>
            <person name="Burstein D."/>
            <person name="Kantor R.S."/>
            <person name="Aliaga Goltsman D.S."/>
            <person name="Bik E.M."/>
            <person name="Thomas B.C."/>
            <person name="Banfield J.F."/>
            <person name="Relman D.A."/>
        </authorList>
    </citation>
    <scope>NUCLEOTIDE SEQUENCE [LARGE SCALE GENOMIC DNA]</scope>
    <source>
        <strain evidence="4">DOLJORAL78_47_16</strain>
    </source>
</reference>
<dbReference type="Gene3D" id="3.30.360.10">
    <property type="entry name" value="Dihydrodipicolinate Reductase, domain 2"/>
    <property type="match status" value="1"/>
</dbReference>
<dbReference type="PANTHER" id="PTHR43818:SF11">
    <property type="entry name" value="BCDNA.GH03377"/>
    <property type="match status" value="1"/>
</dbReference>
<dbReference type="InterPro" id="IPR050463">
    <property type="entry name" value="Gfo/Idh/MocA_oxidrdct_glycsds"/>
</dbReference>
<dbReference type="InterPro" id="IPR036291">
    <property type="entry name" value="NAD(P)-bd_dom_sf"/>
</dbReference>
<dbReference type="InterPro" id="IPR055170">
    <property type="entry name" value="GFO_IDH_MocA-like_dom"/>
</dbReference>
<dbReference type="GO" id="GO:0016491">
    <property type="term" value="F:oxidoreductase activity"/>
    <property type="evidence" value="ECO:0007669"/>
    <property type="project" value="UniProtKB-KW"/>
</dbReference>
<evidence type="ECO:0000313" key="5">
    <source>
        <dbReference type="Proteomes" id="UP000230821"/>
    </source>
</evidence>
<name>A0A2G6KBH8_9BACT</name>
<organism evidence="4 5">
    <name type="scientific">candidate division KSB3 bacterium</name>
    <dbReference type="NCBI Taxonomy" id="2044937"/>
    <lineage>
        <taxon>Bacteria</taxon>
        <taxon>candidate division KSB3</taxon>
    </lineage>
</organism>
<dbReference type="Pfam" id="PF22725">
    <property type="entry name" value="GFO_IDH_MocA_C3"/>
    <property type="match status" value="1"/>
</dbReference>
<comment type="caution">
    <text evidence="4">The sequence shown here is derived from an EMBL/GenBank/DDBJ whole genome shotgun (WGS) entry which is preliminary data.</text>
</comment>